<keyword evidence="6" id="KW-0472">Membrane</keyword>
<dbReference type="InterPro" id="IPR000719">
    <property type="entry name" value="Prot_kinase_dom"/>
</dbReference>
<feature type="region of interest" description="Disordered" evidence="5">
    <location>
        <begin position="72"/>
        <end position="91"/>
    </location>
</feature>
<evidence type="ECO:0000256" key="5">
    <source>
        <dbReference type="SAM" id="MobiDB-lite"/>
    </source>
</evidence>
<feature type="domain" description="Protein kinase" evidence="7">
    <location>
        <begin position="104"/>
        <end position="375"/>
    </location>
</feature>
<keyword evidence="4" id="KW-0067">ATP-binding</keyword>
<feature type="transmembrane region" description="Helical" evidence="6">
    <location>
        <begin position="440"/>
        <end position="457"/>
    </location>
</feature>
<evidence type="ECO:0000256" key="6">
    <source>
        <dbReference type="SAM" id="Phobius"/>
    </source>
</evidence>
<organism evidence="8 9">
    <name type="scientific">Crateriforma conspicua</name>
    <dbReference type="NCBI Taxonomy" id="2527996"/>
    <lineage>
        <taxon>Bacteria</taxon>
        <taxon>Pseudomonadati</taxon>
        <taxon>Planctomycetota</taxon>
        <taxon>Planctomycetia</taxon>
        <taxon>Planctomycetales</taxon>
        <taxon>Planctomycetaceae</taxon>
        <taxon>Crateriforma</taxon>
    </lineage>
</organism>
<evidence type="ECO:0000256" key="4">
    <source>
        <dbReference type="ARBA" id="ARBA00022840"/>
    </source>
</evidence>
<evidence type="ECO:0000313" key="8">
    <source>
        <dbReference type="EMBL" id="TWU65629.1"/>
    </source>
</evidence>
<evidence type="ECO:0000313" key="9">
    <source>
        <dbReference type="Proteomes" id="UP000316476"/>
    </source>
</evidence>
<feature type="region of interest" description="Disordered" evidence="5">
    <location>
        <begin position="1"/>
        <end position="28"/>
    </location>
</feature>
<comment type="caution">
    <text evidence="8">The sequence shown here is derived from an EMBL/GenBank/DDBJ whole genome shotgun (WGS) entry which is preliminary data.</text>
</comment>
<dbReference type="PANTHER" id="PTHR43289">
    <property type="entry name" value="MITOGEN-ACTIVATED PROTEIN KINASE KINASE KINASE 20-RELATED"/>
    <property type="match status" value="1"/>
</dbReference>
<dbReference type="EMBL" id="SJPZ01000001">
    <property type="protein sequence ID" value="TWU65629.1"/>
    <property type="molecule type" value="Genomic_DNA"/>
</dbReference>
<dbReference type="PROSITE" id="PS50011">
    <property type="entry name" value="PROTEIN_KINASE_DOM"/>
    <property type="match status" value="1"/>
</dbReference>
<dbReference type="SUPFAM" id="SSF56112">
    <property type="entry name" value="Protein kinase-like (PK-like)"/>
    <property type="match status" value="1"/>
</dbReference>
<protein>
    <submittedName>
        <fullName evidence="8">Serine/threonine-protein kinase PknB</fullName>
        <ecNumber evidence="8">2.7.11.1</ecNumber>
    </submittedName>
</protein>
<feature type="transmembrane region" description="Helical" evidence="6">
    <location>
        <begin position="477"/>
        <end position="495"/>
    </location>
</feature>
<dbReference type="InterPro" id="IPR008271">
    <property type="entry name" value="Ser/Thr_kinase_AS"/>
</dbReference>
<keyword evidence="3 8" id="KW-0418">Kinase</keyword>
<evidence type="ECO:0000259" key="7">
    <source>
        <dbReference type="PROSITE" id="PS50011"/>
    </source>
</evidence>
<name>A0A5C6FRT4_9PLAN</name>
<keyword evidence="6" id="KW-0812">Transmembrane</keyword>
<keyword evidence="2" id="KW-0547">Nucleotide-binding</keyword>
<keyword evidence="6" id="KW-1133">Transmembrane helix</keyword>
<dbReference type="Proteomes" id="UP000316476">
    <property type="component" value="Unassembled WGS sequence"/>
</dbReference>
<evidence type="ECO:0000256" key="2">
    <source>
        <dbReference type="ARBA" id="ARBA00022741"/>
    </source>
</evidence>
<dbReference type="GO" id="GO:0005524">
    <property type="term" value="F:ATP binding"/>
    <property type="evidence" value="ECO:0007669"/>
    <property type="project" value="UniProtKB-KW"/>
</dbReference>
<feature type="transmembrane region" description="Helical" evidence="6">
    <location>
        <begin position="507"/>
        <end position="532"/>
    </location>
</feature>
<dbReference type="Pfam" id="PF00069">
    <property type="entry name" value="Pkinase"/>
    <property type="match status" value="1"/>
</dbReference>
<feature type="transmembrane region" description="Helical" evidence="6">
    <location>
        <begin position="407"/>
        <end position="428"/>
    </location>
</feature>
<evidence type="ECO:0000256" key="3">
    <source>
        <dbReference type="ARBA" id="ARBA00022777"/>
    </source>
</evidence>
<dbReference type="AlphaFoldDB" id="A0A5C6FRT4"/>
<feature type="transmembrane region" description="Helical" evidence="6">
    <location>
        <begin position="538"/>
        <end position="559"/>
    </location>
</feature>
<dbReference type="EC" id="2.7.11.1" evidence="8"/>
<sequence length="576" mass="63004">MTSTGPGTNDEADPPPTLLPQSDAPAESLESIMADFLQQAESGQTPDPHQILRRYPQHADELQSFFDNHQWMAGDPEETCDSSPPAGANVTDAGELVGYRVGPYCIESEIARGGMGVVYRARQSGLQRPVALKLIGSGVLAGPEQRIRFRNEAEAAANLQHPGIVPIHETGSWQGYEYFSMALVEGPTLQSWVQQTRQHIDDGGVRGQSYEALATVVRDIARAVAYAHDHGIVHRDLKPENILMADGNRPMVTDFGLAKWHREGTVVTRTGQVLGTPNYMSPEQAAGFSDGDCRVDVYALGAILYALLCGRPPHEGPAVAEVLRSVLQDEPIAPRQICRDVPPDLEVVCSTAMRFAPDDRYESATAMADDLDRFLRGENLVAHHSGIVDVVTRELRRDQHGEAFQRWGGPLQLIGHIVLMAHVIIFALQQYGWPRWWSVWLPRLMMLGAILGVIHWARGGAMMPRTAAERPLWSIWLGYLAALGMINLLMIFGGVDPRGLFPIAAAMSGFGFMAMGGHVWGVSAALGVSFLVVAALNAWFPAVAPLIFGGMWWIALAVLGRRYRGHHPQDSSLIDS</sequence>
<accession>A0A5C6FRT4</accession>
<dbReference type="PROSITE" id="PS00108">
    <property type="entry name" value="PROTEIN_KINASE_ST"/>
    <property type="match status" value="1"/>
</dbReference>
<dbReference type="CDD" id="cd14014">
    <property type="entry name" value="STKc_PknB_like"/>
    <property type="match status" value="1"/>
</dbReference>
<dbReference type="Gene3D" id="3.30.200.20">
    <property type="entry name" value="Phosphorylase Kinase, domain 1"/>
    <property type="match status" value="1"/>
</dbReference>
<reference evidence="8 9" key="1">
    <citation type="submission" date="2019-02" db="EMBL/GenBank/DDBJ databases">
        <title>Deep-cultivation of Planctomycetes and their phenomic and genomic characterization uncovers novel biology.</title>
        <authorList>
            <person name="Wiegand S."/>
            <person name="Jogler M."/>
            <person name="Boedeker C."/>
            <person name="Pinto D."/>
            <person name="Vollmers J."/>
            <person name="Rivas-Marin E."/>
            <person name="Kohn T."/>
            <person name="Peeters S.H."/>
            <person name="Heuer A."/>
            <person name="Rast P."/>
            <person name="Oberbeckmann S."/>
            <person name="Bunk B."/>
            <person name="Jeske O."/>
            <person name="Meyerdierks A."/>
            <person name="Storesund J.E."/>
            <person name="Kallscheuer N."/>
            <person name="Luecker S."/>
            <person name="Lage O.M."/>
            <person name="Pohl T."/>
            <person name="Merkel B.J."/>
            <person name="Hornburger P."/>
            <person name="Mueller R.-W."/>
            <person name="Bruemmer F."/>
            <person name="Labrenz M."/>
            <person name="Spormann A.M."/>
            <person name="Op Den Camp H."/>
            <person name="Overmann J."/>
            <person name="Amann R."/>
            <person name="Jetten M.S.M."/>
            <person name="Mascher T."/>
            <person name="Medema M.H."/>
            <person name="Devos D.P."/>
            <person name="Kaster A.-K."/>
            <person name="Ovreas L."/>
            <person name="Rohde M."/>
            <person name="Galperin M.Y."/>
            <person name="Jogler C."/>
        </authorList>
    </citation>
    <scope>NUCLEOTIDE SEQUENCE [LARGE SCALE GENOMIC DNA]</scope>
    <source>
        <strain evidence="8 9">V7</strain>
    </source>
</reference>
<evidence type="ECO:0000256" key="1">
    <source>
        <dbReference type="ARBA" id="ARBA00022679"/>
    </source>
</evidence>
<dbReference type="SMART" id="SM00220">
    <property type="entry name" value="S_TKc"/>
    <property type="match status" value="1"/>
</dbReference>
<dbReference type="PANTHER" id="PTHR43289:SF6">
    <property type="entry name" value="SERINE_THREONINE-PROTEIN KINASE NEKL-3"/>
    <property type="match status" value="1"/>
</dbReference>
<proteinExistence type="predicted"/>
<gene>
    <name evidence="8" type="primary">pknB_6</name>
    <name evidence="8" type="ORF">V7x_11770</name>
</gene>
<keyword evidence="1 8" id="KW-0808">Transferase</keyword>
<dbReference type="InterPro" id="IPR011009">
    <property type="entry name" value="Kinase-like_dom_sf"/>
</dbReference>
<dbReference type="GO" id="GO:0004674">
    <property type="term" value="F:protein serine/threonine kinase activity"/>
    <property type="evidence" value="ECO:0007669"/>
    <property type="project" value="UniProtKB-EC"/>
</dbReference>
<dbReference type="RefSeq" id="WP_197136178.1">
    <property type="nucleotide sequence ID" value="NZ_SJPZ01000001.1"/>
</dbReference>
<dbReference type="Gene3D" id="1.10.510.10">
    <property type="entry name" value="Transferase(Phosphotransferase) domain 1"/>
    <property type="match status" value="1"/>
</dbReference>